<feature type="domain" description="PrcB C-terminal" evidence="1">
    <location>
        <begin position="81"/>
        <end position="136"/>
    </location>
</feature>
<dbReference type="AlphaFoldDB" id="A0A1N6SE18"/>
<accession>A0A1N6SE18</accession>
<gene>
    <name evidence="2" type="ORF">SAMN05920897_10845</name>
</gene>
<organism evidence="2 3">
    <name type="scientific">Alkalispirochaeta americana</name>
    <dbReference type="NCBI Taxonomy" id="159291"/>
    <lineage>
        <taxon>Bacteria</taxon>
        <taxon>Pseudomonadati</taxon>
        <taxon>Spirochaetota</taxon>
        <taxon>Spirochaetia</taxon>
        <taxon>Spirochaetales</taxon>
        <taxon>Spirochaetaceae</taxon>
        <taxon>Alkalispirochaeta</taxon>
    </lineage>
</organism>
<evidence type="ECO:0000313" key="2">
    <source>
        <dbReference type="EMBL" id="SIQ39395.1"/>
    </source>
</evidence>
<dbReference type="Pfam" id="PF14343">
    <property type="entry name" value="PrcB_C"/>
    <property type="match status" value="1"/>
</dbReference>
<evidence type="ECO:0000259" key="1">
    <source>
        <dbReference type="Pfam" id="PF14343"/>
    </source>
</evidence>
<evidence type="ECO:0000313" key="3">
    <source>
        <dbReference type="Proteomes" id="UP000186400"/>
    </source>
</evidence>
<dbReference type="Proteomes" id="UP000186400">
    <property type="component" value="Unassembled WGS sequence"/>
</dbReference>
<proteinExistence type="predicted"/>
<keyword evidence="3" id="KW-1185">Reference proteome</keyword>
<dbReference type="InterPro" id="IPR025748">
    <property type="entry name" value="PrcB_C_dom"/>
</dbReference>
<reference evidence="2 3" key="1">
    <citation type="submission" date="2017-01" db="EMBL/GenBank/DDBJ databases">
        <authorList>
            <person name="Mah S.A."/>
            <person name="Swanson W.J."/>
            <person name="Moy G.W."/>
            <person name="Vacquier V.D."/>
        </authorList>
    </citation>
    <scope>NUCLEOTIDE SEQUENCE [LARGE SCALE GENOMIC DNA]</scope>
    <source>
        <strain evidence="2 3">ASpG1</strain>
    </source>
</reference>
<dbReference type="EMBL" id="FTMS01000008">
    <property type="protein sequence ID" value="SIQ39395.1"/>
    <property type="molecule type" value="Genomic_DNA"/>
</dbReference>
<sequence>MALVPGILLLAGIFFLPWPAHAGGERENAASERVLSAGNDGGRRAAIHIIRSREDLDKADLSPEMIRKISRSLDFSNEAAIVFFAGTRTTGGYQLELERVSRTSRELTIHIAEKGPDPDQVVTQALTFPHIVIVVKDPPPAIAVQGPQR</sequence>
<name>A0A1N6SE18_9SPIO</name>
<protein>
    <submittedName>
        <fullName evidence="2">PrcB C-terminal</fullName>
    </submittedName>
</protein>